<accession>A0A6B0U8V3</accession>
<dbReference type="AlphaFoldDB" id="A0A6B0U8V3"/>
<evidence type="ECO:0000313" key="1">
    <source>
        <dbReference type="EMBL" id="MXU85567.1"/>
    </source>
</evidence>
<dbReference type="EMBL" id="GIFC01003484">
    <property type="protein sequence ID" value="MXU85567.1"/>
    <property type="molecule type" value="Transcribed_RNA"/>
</dbReference>
<name>A0A6B0U8V3_IXORI</name>
<organism evidence="1">
    <name type="scientific">Ixodes ricinus</name>
    <name type="common">Common tick</name>
    <name type="synonym">Acarus ricinus</name>
    <dbReference type="NCBI Taxonomy" id="34613"/>
    <lineage>
        <taxon>Eukaryota</taxon>
        <taxon>Metazoa</taxon>
        <taxon>Ecdysozoa</taxon>
        <taxon>Arthropoda</taxon>
        <taxon>Chelicerata</taxon>
        <taxon>Arachnida</taxon>
        <taxon>Acari</taxon>
        <taxon>Parasitiformes</taxon>
        <taxon>Ixodida</taxon>
        <taxon>Ixodoidea</taxon>
        <taxon>Ixodidae</taxon>
        <taxon>Ixodinae</taxon>
        <taxon>Ixodes</taxon>
    </lineage>
</organism>
<reference evidence="1" key="1">
    <citation type="submission" date="2019-12" db="EMBL/GenBank/DDBJ databases">
        <title>An insight into the sialome of adult female Ixodes ricinus ticks feeding for 6 days.</title>
        <authorList>
            <person name="Perner J."/>
            <person name="Ribeiro J.M.C."/>
        </authorList>
    </citation>
    <scope>NUCLEOTIDE SEQUENCE</scope>
    <source>
        <strain evidence="1">Semi-engorged</strain>
        <tissue evidence="1">Salivary glands</tissue>
    </source>
</reference>
<protein>
    <submittedName>
        <fullName evidence="1">Putative secreted protein</fullName>
    </submittedName>
</protein>
<proteinExistence type="predicted"/>
<sequence>MLPPVRPMTLFVLAVSAALRRMPRLALAAAAALLGTAGFLAGLGPRTGRPFFPHASAGGLLGVGHDHVSMGLDLRRHSRSPKAHTR</sequence>